<dbReference type="Gene3D" id="2.60.270.50">
    <property type="match status" value="1"/>
</dbReference>
<name>A0AAD5CAU2_AMBAR</name>
<dbReference type="EMBL" id="JAMZMK010008837">
    <property type="protein sequence ID" value="KAI7738277.1"/>
    <property type="molecule type" value="Genomic_DNA"/>
</dbReference>
<comment type="caution">
    <text evidence="1">The sequence shown here is derived from an EMBL/GenBank/DDBJ whole genome shotgun (WGS) entry which is preliminary data.</text>
</comment>
<gene>
    <name evidence="1" type="ORF">M8C21_024374</name>
</gene>
<dbReference type="AlphaFoldDB" id="A0AAD5CAU2"/>
<dbReference type="InterPro" id="IPR049065">
    <property type="entry name" value="Nakanori"/>
</dbReference>
<evidence type="ECO:0000313" key="1">
    <source>
        <dbReference type="EMBL" id="KAI7738277.1"/>
    </source>
</evidence>
<accession>A0AAD5CAU2</accession>
<sequence length="207" mass="22295">MAATAVRVFGKPITQGTRTQRAQAAKNYQNADGKYDQVTQATIYSQKAAAGGGANVATVSTTIGRVYNATGDPLTYVIAHDWQGSVVGQYPMKIQNGQWAIFEHVGTSGANRQGSVAAVVFNIQDCSDSLIAWNNPWKTATSGNNTAYCEMNHMGYYNDSTDWDAIFKKLTASETETQTSLQGYATKVNIEAGNNNPIYTAVLCLDV</sequence>
<dbReference type="PANTHER" id="PTHR36482">
    <property type="entry name" value="OSJNBA0024J22.15 PROTEIN"/>
    <property type="match status" value="1"/>
</dbReference>
<reference evidence="1" key="1">
    <citation type="submission" date="2022-06" db="EMBL/GenBank/DDBJ databases">
        <title>Uncovering the hologenomic basis of an extraordinary plant invasion.</title>
        <authorList>
            <person name="Bieker V.C."/>
            <person name="Martin M.D."/>
            <person name="Gilbert T."/>
            <person name="Hodgins K."/>
            <person name="Battlay P."/>
            <person name="Petersen B."/>
            <person name="Wilson J."/>
        </authorList>
    </citation>
    <scope>NUCLEOTIDE SEQUENCE</scope>
    <source>
        <strain evidence="1">AA19_3_7</strain>
        <tissue evidence="1">Leaf</tissue>
    </source>
</reference>
<dbReference type="Pfam" id="PF21230">
    <property type="entry name" value="Nakanori"/>
    <property type="match status" value="1"/>
</dbReference>
<dbReference type="PANTHER" id="PTHR36482:SF7">
    <property type="entry name" value="OS04G0308500 PROTEIN"/>
    <property type="match status" value="1"/>
</dbReference>
<keyword evidence="2" id="KW-1185">Reference proteome</keyword>
<dbReference type="InterPro" id="IPR053085">
    <property type="entry name" value="Jasmonate-induced_protein"/>
</dbReference>
<evidence type="ECO:0000313" key="2">
    <source>
        <dbReference type="Proteomes" id="UP001206925"/>
    </source>
</evidence>
<protein>
    <submittedName>
        <fullName evidence="1">Uncharacterized protein</fullName>
    </submittedName>
</protein>
<dbReference type="Proteomes" id="UP001206925">
    <property type="component" value="Unassembled WGS sequence"/>
</dbReference>
<proteinExistence type="predicted"/>
<organism evidence="1 2">
    <name type="scientific">Ambrosia artemisiifolia</name>
    <name type="common">Common ragweed</name>
    <dbReference type="NCBI Taxonomy" id="4212"/>
    <lineage>
        <taxon>Eukaryota</taxon>
        <taxon>Viridiplantae</taxon>
        <taxon>Streptophyta</taxon>
        <taxon>Embryophyta</taxon>
        <taxon>Tracheophyta</taxon>
        <taxon>Spermatophyta</taxon>
        <taxon>Magnoliopsida</taxon>
        <taxon>eudicotyledons</taxon>
        <taxon>Gunneridae</taxon>
        <taxon>Pentapetalae</taxon>
        <taxon>asterids</taxon>
        <taxon>campanulids</taxon>
        <taxon>Asterales</taxon>
        <taxon>Asteraceae</taxon>
        <taxon>Asteroideae</taxon>
        <taxon>Heliantheae alliance</taxon>
        <taxon>Heliantheae</taxon>
        <taxon>Ambrosia</taxon>
    </lineage>
</organism>